<accession>A0A836ACX2</accession>
<evidence type="ECO:0000256" key="4">
    <source>
        <dbReference type="ARBA" id="ARBA00023040"/>
    </source>
</evidence>
<comment type="similarity">
    <text evidence="8">Belongs to the G-protein coupled receptor 1 family.</text>
</comment>
<evidence type="ECO:0000256" key="3">
    <source>
        <dbReference type="ARBA" id="ARBA00022989"/>
    </source>
</evidence>
<dbReference type="Proteomes" id="UP000664991">
    <property type="component" value="Unassembled WGS sequence"/>
</dbReference>
<dbReference type="SUPFAM" id="SSF81321">
    <property type="entry name" value="Family A G protein-coupled receptor-like"/>
    <property type="match status" value="1"/>
</dbReference>
<dbReference type="PROSITE" id="PS50262">
    <property type="entry name" value="G_PROTEIN_RECEP_F1_2"/>
    <property type="match status" value="1"/>
</dbReference>
<organism evidence="11 12">
    <name type="scientific">Ovis aries</name>
    <name type="common">Sheep</name>
    <dbReference type="NCBI Taxonomy" id="9940"/>
    <lineage>
        <taxon>Eukaryota</taxon>
        <taxon>Metazoa</taxon>
        <taxon>Chordata</taxon>
        <taxon>Craniata</taxon>
        <taxon>Vertebrata</taxon>
        <taxon>Euteleostomi</taxon>
        <taxon>Mammalia</taxon>
        <taxon>Eutheria</taxon>
        <taxon>Laurasiatheria</taxon>
        <taxon>Artiodactyla</taxon>
        <taxon>Ruminantia</taxon>
        <taxon>Pecora</taxon>
        <taxon>Bovidae</taxon>
        <taxon>Caprinae</taxon>
        <taxon>Ovis</taxon>
    </lineage>
</organism>
<evidence type="ECO:0000313" key="11">
    <source>
        <dbReference type="EMBL" id="KAG5205767.1"/>
    </source>
</evidence>
<dbReference type="InterPro" id="IPR000276">
    <property type="entry name" value="GPCR_Rhodpsn"/>
</dbReference>
<reference evidence="11 12" key="1">
    <citation type="submission" date="2020-12" db="EMBL/GenBank/DDBJ databases">
        <title>De novo assembly of Tibetan sheep genome.</title>
        <authorList>
            <person name="Li X."/>
        </authorList>
    </citation>
    <scope>NUCLEOTIDE SEQUENCE [LARGE SCALE GENOMIC DNA]</scope>
    <source>
        <tissue evidence="11">Heart</tissue>
    </source>
</reference>
<comment type="caution">
    <text evidence="11">The sequence shown here is derived from an EMBL/GenBank/DDBJ whole genome shotgun (WGS) entry which is preliminary data.</text>
</comment>
<evidence type="ECO:0000256" key="2">
    <source>
        <dbReference type="ARBA" id="ARBA00022692"/>
    </source>
</evidence>
<dbReference type="EMBL" id="JAEMGP010000008">
    <property type="protein sequence ID" value="KAG5205767.1"/>
    <property type="molecule type" value="Genomic_DNA"/>
</dbReference>
<dbReference type="InterPro" id="IPR051893">
    <property type="entry name" value="HCARs"/>
</dbReference>
<evidence type="ECO:0000256" key="5">
    <source>
        <dbReference type="ARBA" id="ARBA00023136"/>
    </source>
</evidence>
<feature type="domain" description="G-protein coupled receptors family 1 profile" evidence="10">
    <location>
        <begin position="31"/>
        <end position="277"/>
    </location>
</feature>
<feature type="transmembrane region" description="Helical" evidence="9">
    <location>
        <begin position="20"/>
        <end position="40"/>
    </location>
</feature>
<dbReference type="InterPro" id="IPR017452">
    <property type="entry name" value="GPCR_Rhodpsn_7TM"/>
</dbReference>
<evidence type="ECO:0000256" key="1">
    <source>
        <dbReference type="ARBA" id="ARBA00004141"/>
    </source>
</evidence>
<evidence type="ECO:0000259" key="10">
    <source>
        <dbReference type="PROSITE" id="PS50262"/>
    </source>
</evidence>
<evidence type="ECO:0000256" key="9">
    <source>
        <dbReference type="SAM" id="Phobius"/>
    </source>
</evidence>
<dbReference type="AlphaFoldDB" id="A0A836ACX2"/>
<protein>
    <recommendedName>
        <fullName evidence="10">G-protein coupled receptors family 1 profile domain-containing protein</fullName>
    </recommendedName>
</protein>
<keyword evidence="5 9" id="KW-0472">Membrane</keyword>
<name>A0A836ACX2_SHEEP</name>
<dbReference type="GO" id="GO:0016020">
    <property type="term" value="C:membrane"/>
    <property type="evidence" value="ECO:0007669"/>
    <property type="project" value="UniProtKB-SubCell"/>
</dbReference>
<keyword evidence="2 8" id="KW-0812">Transmembrane</keyword>
<dbReference type="Gene3D" id="1.20.1070.10">
    <property type="entry name" value="Rhodopsin 7-helix transmembrane proteins"/>
    <property type="match status" value="1"/>
</dbReference>
<evidence type="ECO:0000256" key="6">
    <source>
        <dbReference type="ARBA" id="ARBA00023170"/>
    </source>
</evidence>
<gene>
    <name evidence="11" type="ORF">JEQ12_019017</name>
</gene>
<feature type="transmembrane region" description="Helical" evidence="9">
    <location>
        <begin position="175"/>
        <end position="196"/>
    </location>
</feature>
<dbReference type="PANTHER" id="PTHR46048">
    <property type="entry name" value="HYDROXYCARBOXYLIC ACID RECEPTOR 2"/>
    <property type="match status" value="1"/>
</dbReference>
<dbReference type="Pfam" id="PF00001">
    <property type="entry name" value="7tm_1"/>
    <property type="match status" value="1"/>
</dbReference>
<evidence type="ECO:0000256" key="7">
    <source>
        <dbReference type="ARBA" id="ARBA00023224"/>
    </source>
</evidence>
<keyword evidence="4 8" id="KW-0297">G-protein coupled receptor</keyword>
<feature type="transmembrane region" description="Helical" evidence="9">
    <location>
        <begin position="217"/>
        <end position="240"/>
    </location>
</feature>
<keyword evidence="3 9" id="KW-1133">Transmembrane helix</keyword>
<sequence>MLQPNCSEHSRAVEVAAASLLLLECGLGTLGNAVALWTFFFRLKVWKPYAVYLLNLVLADLLLASCLPFHAAFYLGRKSWGLGRASCQALLFLRALCRGTGVAFLTAVTLDRYLRVVHSRLRVNALSLRAAWGISALVWLLMAVLTHQSALLSDADCPSSEPQEESSFRRLWQEALFFVQFILPFGLILFCSAGILRTLRKRLREPDRQPKLRRAQALVGAVGVLFALCFLPCFVARVLLAASRGARACGLRSAAVHAADVTGSLTYLQGVLNPVVYCFSSPAFRHSYRKLFYSLTLRARRPHAEAPGWDLRDSDS</sequence>
<comment type="subcellular location">
    <subcellularLocation>
        <location evidence="1">Membrane</location>
        <topology evidence="1">Multi-pass membrane protein</topology>
    </subcellularLocation>
</comment>
<feature type="transmembrane region" description="Helical" evidence="9">
    <location>
        <begin position="91"/>
        <end position="114"/>
    </location>
</feature>
<evidence type="ECO:0000256" key="8">
    <source>
        <dbReference type="RuleBase" id="RU000688"/>
    </source>
</evidence>
<dbReference type="PANTHER" id="PTHR46048:SF7">
    <property type="entry name" value="12-(S)-HYDROXY-5,8,10,14-EICOSATETRAENOIC ACID RECEPTOR"/>
    <property type="match status" value="1"/>
</dbReference>
<dbReference type="PRINTS" id="PR00237">
    <property type="entry name" value="GPCRRHODOPSN"/>
</dbReference>
<dbReference type="GO" id="GO:0045125">
    <property type="term" value="F:bioactive lipid receptor activity"/>
    <property type="evidence" value="ECO:0007669"/>
    <property type="project" value="TreeGrafter"/>
</dbReference>
<feature type="transmembrane region" description="Helical" evidence="9">
    <location>
        <begin position="126"/>
        <end position="145"/>
    </location>
</feature>
<dbReference type="PROSITE" id="PS00237">
    <property type="entry name" value="G_PROTEIN_RECEP_F1_1"/>
    <property type="match status" value="1"/>
</dbReference>
<evidence type="ECO:0000313" key="12">
    <source>
        <dbReference type="Proteomes" id="UP000664991"/>
    </source>
</evidence>
<keyword evidence="7 8" id="KW-0807">Transducer</keyword>
<feature type="transmembrane region" description="Helical" evidence="9">
    <location>
        <begin position="52"/>
        <end position="71"/>
    </location>
</feature>
<proteinExistence type="inferred from homology"/>
<dbReference type="GO" id="GO:0050728">
    <property type="term" value="P:negative regulation of inflammatory response"/>
    <property type="evidence" value="ECO:0007669"/>
    <property type="project" value="TreeGrafter"/>
</dbReference>
<keyword evidence="6 8" id="KW-0675">Receptor</keyword>